<dbReference type="SUPFAM" id="SSF56300">
    <property type="entry name" value="Metallo-dependent phosphatases"/>
    <property type="match status" value="1"/>
</dbReference>
<dbReference type="AlphaFoldDB" id="A0AAE3JA61"/>
<sequence length="400" mass="46107">MDVIKFERLQDETEEELIYRICSQKDIIGTWSDVAVVINKLTGNDFGESTYRKKFQSFQKMLNANQSKFSESSEQLKELEFQKRELNKAKVKLQTEKLEYNRWLREEARDELITEKICNAIAALTPMDIPTYIEPKHNTRGFALVYGDEHFGIEYELKGLFGDIINAYSPEIFEERMWDLFNQTVEIIDKENIDTLHVFNMGDFNDGILRVSQLMKLRYGVVDGTIKYADFISNWLNELTKYVRVKYQSTNGNHSELRMLGQPKGTFTEDNMGKVVAEFIKTRLKDNPNFTYIENPTGFIYAQVACNTILGIHGEVKNMKTAIDEFSRIYNVPIQYLLAGHLHHNKTEEIGVNSEVINVGSIIGIDSYSLSLRKSANASAKLLVFEQTKGKVCEYTLKLN</sequence>
<evidence type="ECO:0000313" key="3">
    <source>
        <dbReference type="Proteomes" id="UP001198242"/>
    </source>
</evidence>
<evidence type="ECO:0008006" key="4">
    <source>
        <dbReference type="Google" id="ProtNLM"/>
    </source>
</evidence>
<dbReference type="InterPro" id="IPR029052">
    <property type="entry name" value="Metallo-depent_PP-like"/>
</dbReference>
<keyword evidence="1" id="KW-0175">Coiled coil</keyword>
<reference evidence="2 3" key="1">
    <citation type="submission" date="2021-10" db="EMBL/GenBank/DDBJ databases">
        <title>Anaerobic single-cell dispensing facilitates the cultivation of human gut bacteria.</title>
        <authorList>
            <person name="Afrizal A."/>
        </authorList>
    </citation>
    <scope>NUCLEOTIDE SEQUENCE [LARGE SCALE GENOMIC DNA]</scope>
    <source>
        <strain evidence="2 3">CLA-AA-H232</strain>
    </source>
</reference>
<accession>A0AAE3JA61</accession>
<protein>
    <recommendedName>
        <fullName evidence="4">Calcineurin-like phosphoesterase domain-containing protein</fullName>
    </recommendedName>
</protein>
<evidence type="ECO:0000313" key="2">
    <source>
        <dbReference type="EMBL" id="MCC2211147.1"/>
    </source>
</evidence>
<evidence type="ECO:0000256" key="1">
    <source>
        <dbReference type="SAM" id="Coils"/>
    </source>
</evidence>
<dbReference type="RefSeq" id="WP_308456761.1">
    <property type="nucleotide sequence ID" value="NZ_JAJEQM010000014.1"/>
</dbReference>
<comment type="caution">
    <text evidence="2">The sequence shown here is derived from an EMBL/GenBank/DDBJ whole genome shotgun (WGS) entry which is preliminary data.</text>
</comment>
<feature type="coiled-coil region" evidence="1">
    <location>
        <begin position="69"/>
        <end position="106"/>
    </location>
</feature>
<keyword evidence="3" id="KW-1185">Reference proteome</keyword>
<gene>
    <name evidence="2" type="ORF">LKE05_10155</name>
</gene>
<name>A0AAE3JA61_9FIRM</name>
<proteinExistence type="predicted"/>
<organism evidence="2 3">
    <name type="scientific">Hominilimicola fabiformis</name>
    <dbReference type="NCBI Taxonomy" id="2885356"/>
    <lineage>
        <taxon>Bacteria</taxon>
        <taxon>Bacillati</taxon>
        <taxon>Bacillota</taxon>
        <taxon>Clostridia</taxon>
        <taxon>Eubacteriales</taxon>
        <taxon>Oscillospiraceae</taxon>
        <taxon>Hominilimicola</taxon>
    </lineage>
</organism>
<dbReference type="Proteomes" id="UP001198242">
    <property type="component" value="Unassembled WGS sequence"/>
</dbReference>
<dbReference type="EMBL" id="JAJEQM010000014">
    <property type="protein sequence ID" value="MCC2211147.1"/>
    <property type="molecule type" value="Genomic_DNA"/>
</dbReference>